<accession>A0A1C1CF14</accession>
<evidence type="ECO:0000259" key="3">
    <source>
        <dbReference type="Pfam" id="PF25130"/>
    </source>
</evidence>
<feature type="compositionally biased region" description="Polar residues" evidence="1">
    <location>
        <begin position="8"/>
        <end position="31"/>
    </location>
</feature>
<gene>
    <name evidence="4" type="ORF">CLCR_02304</name>
</gene>
<feature type="compositionally biased region" description="Basic and acidic residues" evidence="1">
    <location>
        <begin position="54"/>
        <end position="73"/>
    </location>
</feature>
<feature type="domain" description="DUF7820" evidence="3">
    <location>
        <begin position="353"/>
        <end position="699"/>
    </location>
</feature>
<keyword evidence="2" id="KW-1133">Transmembrane helix</keyword>
<keyword evidence="2" id="KW-0812">Transmembrane</keyword>
<protein>
    <recommendedName>
        <fullName evidence="3">DUF7820 domain-containing protein</fullName>
    </recommendedName>
</protein>
<evidence type="ECO:0000313" key="5">
    <source>
        <dbReference type="Proteomes" id="UP000094526"/>
    </source>
</evidence>
<evidence type="ECO:0000256" key="2">
    <source>
        <dbReference type="SAM" id="Phobius"/>
    </source>
</evidence>
<dbReference type="PANTHER" id="PTHR42078:SF1">
    <property type="entry name" value="GLUCAN 1, 4-ALPHA-GLUCOSIDASE"/>
    <property type="match status" value="1"/>
</dbReference>
<reference evidence="5" key="1">
    <citation type="submission" date="2015-07" db="EMBL/GenBank/DDBJ databases">
        <authorList>
            <person name="Teixeira M.M."/>
            <person name="Souza R.C."/>
            <person name="Almeida L.G."/>
            <person name="Vicente V.A."/>
            <person name="de Hoog S."/>
            <person name="Bocca A.L."/>
            <person name="de Almeida S.R."/>
            <person name="Vasconcelos A.T."/>
            <person name="Felipe M.S."/>
        </authorList>
    </citation>
    <scope>NUCLEOTIDE SEQUENCE [LARGE SCALE GENOMIC DNA]</scope>
    <source>
        <strain evidence="5">KSF</strain>
    </source>
</reference>
<keyword evidence="5" id="KW-1185">Reference proteome</keyword>
<feature type="region of interest" description="Disordered" evidence="1">
    <location>
        <begin position="1"/>
        <end position="146"/>
    </location>
</feature>
<evidence type="ECO:0000313" key="4">
    <source>
        <dbReference type="EMBL" id="OCT47125.1"/>
    </source>
</evidence>
<dbReference type="VEuPathDB" id="FungiDB:CLCR_02304"/>
<dbReference type="OrthoDB" id="514070at2759"/>
<organism evidence="4 5">
    <name type="scientific">Cladophialophora carrionii</name>
    <dbReference type="NCBI Taxonomy" id="86049"/>
    <lineage>
        <taxon>Eukaryota</taxon>
        <taxon>Fungi</taxon>
        <taxon>Dikarya</taxon>
        <taxon>Ascomycota</taxon>
        <taxon>Pezizomycotina</taxon>
        <taxon>Eurotiomycetes</taxon>
        <taxon>Chaetothyriomycetidae</taxon>
        <taxon>Chaetothyriales</taxon>
        <taxon>Herpotrichiellaceae</taxon>
        <taxon>Cladophialophora</taxon>
    </lineage>
</organism>
<name>A0A1C1CF14_9EURO</name>
<feature type="compositionally biased region" description="Polar residues" evidence="1">
    <location>
        <begin position="44"/>
        <end position="53"/>
    </location>
</feature>
<feature type="transmembrane region" description="Helical" evidence="2">
    <location>
        <begin position="313"/>
        <end position="339"/>
    </location>
</feature>
<evidence type="ECO:0000256" key="1">
    <source>
        <dbReference type="SAM" id="MobiDB-lite"/>
    </source>
</evidence>
<dbReference type="Proteomes" id="UP000094526">
    <property type="component" value="Unassembled WGS sequence"/>
</dbReference>
<keyword evidence="2" id="KW-0472">Membrane</keyword>
<feature type="compositionally biased region" description="Polar residues" evidence="1">
    <location>
        <begin position="568"/>
        <end position="584"/>
    </location>
</feature>
<dbReference type="AlphaFoldDB" id="A0A1C1CF14"/>
<dbReference type="VEuPathDB" id="FungiDB:G647_02305"/>
<comment type="caution">
    <text evidence="4">The sequence shown here is derived from an EMBL/GenBank/DDBJ whole genome shotgun (WGS) entry which is preliminary data.</text>
</comment>
<dbReference type="PANTHER" id="PTHR42078">
    <property type="entry name" value="GLUCAN 1, 4-ALPHA-GLUCOSIDASE"/>
    <property type="match status" value="1"/>
</dbReference>
<proteinExistence type="predicted"/>
<dbReference type="EMBL" id="LGRB01000014">
    <property type="protein sequence ID" value="OCT47125.1"/>
    <property type="molecule type" value="Genomic_DNA"/>
</dbReference>
<dbReference type="InterPro" id="IPR056722">
    <property type="entry name" value="DUF7820"/>
</dbReference>
<feature type="compositionally biased region" description="Basic and acidic residues" evidence="1">
    <location>
        <begin position="294"/>
        <end position="303"/>
    </location>
</feature>
<sequence>MARRPPSRRSQSMEEGSTSRRSPVNSINPNVFSDDYALDRDSIGASSPTNSIDSRPEELSVDQHNDTTREFREYIPPGLPGNTLNLNRSSLAKRPLPADSSAPPHRATSTSSRSVADTRRSLSTSSRFSGPRAQSPYRGPTAPSQPYGLYTQVTRASSIVSDSTIRPLELPFVPQGGPEHPYSMYPQNTVPDDDSSEAHVGLGFPGLGQAYQPASTSSGNELGDIVGTDGHVEQLPPYSRYADNVIAKGDMARIDPQRSTATEESAAPSTLPAADASGSDVELTAVGAGSGPDEVARKEGLTEKRRRRTCCGVPLRTVLFVVTVVILAAVVGGVVGGVVGNQHGQHQAEAAATTTVWLDADPAQTGPSTPSCPTGHYTIPLNQTQQVDACVIDGQYASTWECLDYARLGINIFDSSGSPPLSAVFDDYSVRPQLFRYGPQPPDFNGTSFTMEPYMDKEDDELGVALFFSVLFDKLIIVPEDQLSPPEYMDKRSLLAPELSGRGMGYWGDEDNYLNIGDKPWYCFWNSTISEFWIFLDQNMDDTNEIDNASSTITSASSTHTTAHGYAMSSTSGPKYGSEATSQNPSMTTPSPSEPTEEAYWTGGSKVRRQASVGSPNFPKLAKMVEKRKPEDNVEPYCQQMQVLNNWQIMPIPDVPTICIEESDYNSAAATGGGRLTRRKRDGNTVQQLGSNCICEWFSV</sequence>
<dbReference type="eggNOG" id="ENOG502SJP0">
    <property type="taxonomic scope" value="Eukaryota"/>
</dbReference>
<feature type="compositionally biased region" description="Low complexity" evidence="1">
    <location>
        <begin position="121"/>
        <end position="132"/>
    </location>
</feature>
<dbReference type="Pfam" id="PF25130">
    <property type="entry name" value="DUF7820"/>
    <property type="match status" value="1"/>
</dbReference>
<feature type="region of interest" description="Disordered" evidence="1">
    <location>
        <begin position="563"/>
        <end position="601"/>
    </location>
</feature>
<feature type="region of interest" description="Disordered" evidence="1">
    <location>
        <begin position="255"/>
        <end position="303"/>
    </location>
</feature>
<dbReference type="STRING" id="86049.A0A1C1CF14"/>